<keyword evidence="1" id="KW-0812">Transmembrane</keyword>
<protein>
    <submittedName>
        <fullName evidence="3">Protein MAIN-LIKE 2</fullName>
    </submittedName>
</protein>
<proteinExistence type="predicted"/>
<dbReference type="PANTHER" id="PTHR46033:SF8">
    <property type="entry name" value="PROTEIN MAINTENANCE OF MERISTEMS-LIKE"/>
    <property type="match status" value="1"/>
</dbReference>
<dbReference type="InterPro" id="IPR044824">
    <property type="entry name" value="MAIN-like"/>
</dbReference>
<sequence length="663" mass="75496">MKVRFNQNRTGFEYIYFLGFCPFPPTHFSCVQLFVEVEHSPFISLFIVSSVHNRPSKFPSVVRRSSFIHASARRRLHFEFFYCDLISQPEEKNPDFPSATTTAAPSGNCVTSVLRNSILQATNLWNDLVLHWPRTIKRMDSSATPGPDDPLILKEQDNHISSDIWDGKERGVLRCLEHTSILERWKLTGKQIELVEKAGFGYLRLMPAVTLDCALISALVERWRKETNTFHFSVGEMTITLEDVALLLGLSIDGKPVTDVDVDPKSLCENLLGKAPIDFKGAVKLTWLKEVFSECPEDASIEQIEYSTRAYLLYLLGSTIFASTSGNKVSVMYLSLFKDFDEAGKYAWGAAALAFLYRALGNASLKSQRTISGSLTLLQCWSYYHLNIGRPKLKKEPENCFPFLLKWTENRSGSRMGINLPTYRKALDSLQPSDVQWLPYKDMDFSVVPDDIKNSLVLSASRTMLICFDKAEKHLPDRCLRQFGLPQPIPKDVEDWKRKICLMDSKEELPSELKEWSDRYELIENGVASVDESEYLQWYEKITRKFVGRAESWESRFRQTIKAMHERSMPIRLAKEIVQNEPGNAGGKVSQSSVVLSSIVDPQYGGCKILGAGIQWTSWIDCHGRAIYAAYFRAIYAAYFRAIYAAYFRAIYAANFIISVAMH</sequence>
<gene>
    <name evidence="3" type="ORF">SDJN03_23198</name>
</gene>
<dbReference type="GO" id="GO:0010073">
    <property type="term" value="P:meristem maintenance"/>
    <property type="evidence" value="ECO:0007669"/>
    <property type="project" value="InterPro"/>
</dbReference>
<dbReference type="Pfam" id="PF10536">
    <property type="entry name" value="PMD"/>
    <property type="match status" value="1"/>
</dbReference>
<evidence type="ECO:0000313" key="4">
    <source>
        <dbReference type="Proteomes" id="UP000685013"/>
    </source>
</evidence>
<dbReference type="AlphaFoldDB" id="A0AAV6MCC6"/>
<evidence type="ECO:0000256" key="1">
    <source>
        <dbReference type="SAM" id="Phobius"/>
    </source>
</evidence>
<dbReference type="PANTHER" id="PTHR46033">
    <property type="entry name" value="PROTEIN MAIN-LIKE 2"/>
    <property type="match status" value="1"/>
</dbReference>
<comment type="caution">
    <text evidence="3">The sequence shown here is derived from an EMBL/GenBank/DDBJ whole genome shotgun (WGS) entry which is preliminary data.</text>
</comment>
<feature type="domain" description="Aminotransferase-like plant mobile" evidence="2">
    <location>
        <begin position="199"/>
        <end position="540"/>
    </location>
</feature>
<dbReference type="EMBL" id="JAGKQH010000015">
    <property type="protein sequence ID" value="KAG6578750.1"/>
    <property type="molecule type" value="Genomic_DNA"/>
</dbReference>
<keyword evidence="4" id="KW-1185">Reference proteome</keyword>
<organism evidence="3 4">
    <name type="scientific">Cucurbita argyrosperma subsp. sororia</name>
    <dbReference type="NCBI Taxonomy" id="37648"/>
    <lineage>
        <taxon>Eukaryota</taxon>
        <taxon>Viridiplantae</taxon>
        <taxon>Streptophyta</taxon>
        <taxon>Embryophyta</taxon>
        <taxon>Tracheophyta</taxon>
        <taxon>Spermatophyta</taxon>
        <taxon>Magnoliopsida</taxon>
        <taxon>eudicotyledons</taxon>
        <taxon>Gunneridae</taxon>
        <taxon>Pentapetalae</taxon>
        <taxon>rosids</taxon>
        <taxon>fabids</taxon>
        <taxon>Cucurbitales</taxon>
        <taxon>Cucurbitaceae</taxon>
        <taxon>Cucurbiteae</taxon>
        <taxon>Cucurbita</taxon>
    </lineage>
</organism>
<keyword evidence="1" id="KW-1133">Transmembrane helix</keyword>
<evidence type="ECO:0000313" key="3">
    <source>
        <dbReference type="EMBL" id="KAG6578750.1"/>
    </source>
</evidence>
<reference evidence="3 4" key="1">
    <citation type="journal article" date="2021" name="Hortic Res">
        <title>The domestication of Cucurbita argyrosperma as revealed by the genome of its wild relative.</title>
        <authorList>
            <person name="Barrera-Redondo J."/>
            <person name="Sanchez-de la Vega G."/>
            <person name="Aguirre-Liguori J.A."/>
            <person name="Castellanos-Morales G."/>
            <person name="Gutierrez-Guerrero Y.T."/>
            <person name="Aguirre-Dugua X."/>
            <person name="Aguirre-Planter E."/>
            <person name="Tenaillon M.I."/>
            <person name="Lira-Saade R."/>
            <person name="Eguiarte L.E."/>
        </authorList>
    </citation>
    <scope>NUCLEOTIDE SEQUENCE [LARGE SCALE GENOMIC DNA]</scope>
    <source>
        <strain evidence="3">JBR-2021</strain>
    </source>
</reference>
<evidence type="ECO:0000259" key="2">
    <source>
        <dbReference type="Pfam" id="PF10536"/>
    </source>
</evidence>
<accession>A0AAV6MCC6</accession>
<name>A0AAV6MCC6_9ROSI</name>
<dbReference type="InterPro" id="IPR019557">
    <property type="entry name" value="AminoTfrase-like_pln_mobile"/>
</dbReference>
<feature type="transmembrane region" description="Helical" evidence="1">
    <location>
        <begin position="642"/>
        <end position="662"/>
    </location>
</feature>
<feature type="non-terminal residue" evidence="3">
    <location>
        <position position="1"/>
    </location>
</feature>
<dbReference type="Proteomes" id="UP000685013">
    <property type="component" value="Chromosome 15"/>
</dbReference>
<keyword evidence="1" id="KW-0472">Membrane</keyword>